<feature type="binding site" evidence="13">
    <location>
        <position position="111"/>
    </location>
    <ligand>
        <name>Fe cation</name>
        <dbReference type="ChEBI" id="CHEBI:24875"/>
    </ligand>
</feature>
<dbReference type="EMBL" id="JACPRF010000107">
    <property type="protein sequence ID" value="MBI2875924.1"/>
    <property type="molecule type" value="Genomic_DNA"/>
</dbReference>
<dbReference type="Pfam" id="PF01475">
    <property type="entry name" value="FUR"/>
    <property type="match status" value="1"/>
</dbReference>
<feature type="binding site" evidence="12">
    <location>
        <position position="139"/>
    </location>
    <ligand>
        <name>Zn(2+)</name>
        <dbReference type="ChEBI" id="CHEBI:29105"/>
    </ligand>
</feature>
<comment type="cofactor">
    <cofactor evidence="13">
        <name>Mn(2+)</name>
        <dbReference type="ChEBI" id="CHEBI:29035"/>
    </cofactor>
    <cofactor evidence="13">
        <name>Fe(2+)</name>
        <dbReference type="ChEBI" id="CHEBI:29033"/>
    </cofactor>
    <text evidence="13">Binds 1 Mn(2+) or Fe(2+) ion per subunit.</text>
</comment>
<evidence type="ECO:0000313" key="14">
    <source>
        <dbReference type="EMBL" id="MBI2875924.1"/>
    </source>
</evidence>
<reference evidence="14" key="1">
    <citation type="submission" date="2020-07" db="EMBL/GenBank/DDBJ databases">
        <title>Huge and variable diversity of episymbiotic CPR bacteria and DPANN archaea in groundwater ecosystems.</title>
        <authorList>
            <person name="He C.Y."/>
            <person name="Keren R."/>
            <person name="Whittaker M."/>
            <person name="Farag I.F."/>
            <person name="Doudna J."/>
            <person name="Cate J.H.D."/>
            <person name="Banfield J.F."/>
        </authorList>
    </citation>
    <scope>NUCLEOTIDE SEQUENCE</scope>
    <source>
        <strain evidence="14">NC_groundwater_672_Ag_B-0.1um_62_36</strain>
    </source>
</reference>
<dbReference type="AlphaFoldDB" id="A0A932FXX6"/>
<comment type="subunit">
    <text evidence="3">Homodimer.</text>
</comment>
<feature type="binding site" evidence="13">
    <location>
        <position position="90"/>
    </location>
    <ligand>
        <name>Fe cation</name>
        <dbReference type="ChEBI" id="CHEBI:24875"/>
    </ligand>
</feature>
<evidence type="ECO:0000256" key="9">
    <source>
        <dbReference type="ARBA" id="ARBA00023015"/>
    </source>
</evidence>
<dbReference type="Proteomes" id="UP000769766">
    <property type="component" value="Unassembled WGS sequence"/>
</dbReference>
<comment type="cofactor">
    <cofactor evidence="12">
        <name>Zn(2+)</name>
        <dbReference type="ChEBI" id="CHEBI:29105"/>
    </cofactor>
    <text evidence="12">Binds 1 zinc ion per subunit.</text>
</comment>
<dbReference type="GO" id="GO:0008270">
    <property type="term" value="F:zinc ion binding"/>
    <property type="evidence" value="ECO:0007669"/>
    <property type="project" value="TreeGrafter"/>
</dbReference>
<comment type="subcellular location">
    <subcellularLocation>
        <location evidence="1">Cytoplasm</location>
    </subcellularLocation>
</comment>
<dbReference type="GO" id="GO:0000976">
    <property type="term" value="F:transcription cis-regulatory region binding"/>
    <property type="evidence" value="ECO:0007669"/>
    <property type="project" value="TreeGrafter"/>
</dbReference>
<evidence type="ECO:0000256" key="1">
    <source>
        <dbReference type="ARBA" id="ARBA00004496"/>
    </source>
</evidence>
<evidence type="ECO:0000256" key="6">
    <source>
        <dbReference type="ARBA" id="ARBA00022491"/>
    </source>
</evidence>
<feature type="binding site" evidence="13">
    <location>
        <position position="128"/>
    </location>
    <ligand>
        <name>Fe cation</name>
        <dbReference type="ChEBI" id="CHEBI:24875"/>
    </ligand>
</feature>
<keyword evidence="8 12" id="KW-0862">Zinc</keyword>
<evidence type="ECO:0000256" key="2">
    <source>
        <dbReference type="ARBA" id="ARBA00007957"/>
    </source>
</evidence>
<dbReference type="InterPro" id="IPR043135">
    <property type="entry name" value="Fur_C"/>
</dbReference>
<evidence type="ECO:0000256" key="12">
    <source>
        <dbReference type="PIRSR" id="PIRSR602481-1"/>
    </source>
</evidence>
<keyword evidence="6" id="KW-0678">Repressor</keyword>
<organism evidence="14 15">
    <name type="scientific">Tectimicrobiota bacterium</name>
    <dbReference type="NCBI Taxonomy" id="2528274"/>
    <lineage>
        <taxon>Bacteria</taxon>
        <taxon>Pseudomonadati</taxon>
        <taxon>Nitrospinota/Tectimicrobiota group</taxon>
        <taxon>Candidatus Tectimicrobiota</taxon>
    </lineage>
</organism>
<evidence type="ECO:0000256" key="4">
    <source>
        <dbReference type="ARBA" id="ARBA00020910"/>
    </source>
</evidence>
<protein>
    <recommendedName>
        <fullName evidence="4">Ferric uptake regulation protein</fullName>
    </recommendedName>
</protein>
<gene>
    <name evidence="14" type="ORF">HYY20_03495</name>
</gene>
<dbReference type="PANTHER" id="PTHR33202:SF2">
    <property type="entry name" value="FERRIC UPTAKE REGULATION PROTEIN"/>
    <property type="match status" value="1"/>
</dbReference>
<dbReference type="CDD" id="cd07153">
    <property type="entry name" value="Fur_like"/>
    <property type="match status" value="1"/>
</dbReference>
<evidence type="ECO:0000256" key="3">
    <source>
        <dbReference type="ARBA" id="ARBA00011738"/>
    </source>
</evidence>
<keyword evidence="10" id="KW-0238">DNA-binding</keyword>
<dbReference type="GO" id="GO:0045892">
    <property type="term" value="P:negative regulation of DNA-templated transcription"/>
    <property type="evidence" value="ECO:0007669"/>
    <property type="project" value="TreeGrafter"/>
</dbReference>
<evidence type="ECO:0000256" key="8">
    <source>
        <dbReference type="ARBA" id="ARBA00022833"/>
    </source>
</evidence>
<dbReference type="SUPFAM" id="SSF46785">
    <property type="entry name" value="Winged helix' DNA-binding domain"/>
    <property type="match status" value="1"/>
</dbReference>
<evidence type="ECO:0000313" key="15">
    <source>
        <dbReference type="Proteomes" id="UP000769766"/>
    </source>
</evidence>
<feature type="binding site" evidence="12">
    <location>
        <position position="96"/>
    </location>
    <ligand>
        <name>Zn(2+)</name>
        <dbReference type="ChEBI" id="CHEBI:29105"/>
    </ligand>
</feature>
<dbReference type="GO" id="GO:0003700">
    <property type="term" value="F:DNA-binding transcription factor activity"/>
    <property type="evidence" value="ECO:0007669"/>
    <property type="project" value="InterPro"/>
</dbReference>
<dbReference type="GO" id="GO:0005829">
    <property type="term" value="C:cytosol"/>
    <property type="evidence" value="ECO:0007669"/>
    <property type="project" value="TreeGrafter"/>
</dbReference>
<evidence type="ECO:0000256" key="13">
    <source>
        <dbReference type="PIRSR" id="PIRSR602481-2"/>
    </source>
</evidence>
<evidence type="ECO:0000256" key="10">
    <source>
        <dbReference type="ARBA" id="ARBA00023125"/>
    </source>
</evidence>
<dbReference type="InterPro" id="IPR002481">
    <property type="entry name" value="FUR"/>
</dbReference>
<feature type="binding site" evidence="12">
    <location>
        <position position="99"/>
    </location>
    <ligand>
        <name>Zn(2+)</name>
        <dbReference type="ChEBI" id="CHEBI:29105"/>
    </ligand>
</feature>
<proteinExistence type="inferred from homology"/>
<keyword evidence="11" id="KW-0804">Transcription</keyword>
<dbReference type="InterPro" id="IPR036388">
    <property type="entry name" value="WH-like_DNA-bd_sf"/>
</dbReference>
<dbReference type="GO" id="GO:1900376">
    <property type="term" value="P:regulation of secondary metabolite biosynthetic process"/>
    <property type="evidence" value="ECO:0007669"/>
    <property type="project" value="TreeGrafter"/>
</dbReference>
<keyword evidence="7 12" id="KW-0479">Metal-binding</keyword>
<comment type="caution">
    <text evidence="14">The sequence shown here is derived from an EMBL/GenBank/DDBJ whole genome shotgun (WGS) entry which is preliminary data.</text>
</comment>
<dbReference type="PANTHER" id="PTHR33202">
    <property type="entry name" value="ZINC UPTAKE REGULATION PROTEIN"/>
    <property type="match status" value="1"/>
</dbReference>
<feature type="binding site" evidence="13">
    <location>
        <position position="92"/>
    </location>
    <ligand>
        <name>Fe cation</name>
        <dbReference type="ChEBI" id="CHEBI:24875"/>
    </ligand>
</feature>
<dbReference type="Gene3D" id="1.10.10.10">
    <property type="entry name" value="Winged helix-like DNA-binding domain superfamily/Winged helix DNA-binding domain"/>
    <property type="match status" value="1"/>
</dbReference>
<sequence length="140" mass="16466">MQEIEQFGEYLSSRGLKWTPERKIILEEVFATHEHFEVEDLLLNLKKKKIRVSRATIYRTLELLVGSCLVRKVSFGENHTHYEHVFGHKHHDHLICLKCDNVLEFHNAAIEQLQNKVCEDYDFEADSHSLQIFGLCAKCR</sequence>
<keyword evidence="13" id="KW-0408">Iron</keyword>
<dbReference type="InterPro" id="IPR036390">
    <property type="entry name" value="WH_DNA-bd_sf"/>
</dbReference>
<name>A0A932FXX6_UNCTE</name>
<evidence type="ECO:0000256" key="7">
    <source>
        <dbReference type="ARBA" id="ARBA00022723"/>
    </source>
</evidence>
<accession>A0A932FXX6</accession>
<comment type="similarity">
    <text evidence="2">Belongs to the Fur family.</text>
</comment>
<evidence type="ECO:0000256" key="11">
    <source>
        <dbReference type="ARBA" id="ARBA00023163"/>
    </source>
</evidence>
<evidence type="ECO:0000256" key="5">
    <source>
        <dbReference type="ARBA" id="ARBA00022490"/>
    </source>
</evidence>
<keyword evidence="5" id="KW-0963">Cytoplasm</keyword>
<feature type="binding site" evidence="12">
    <location>
        <position position="136"/>
    </location>
    <ligand>
        <name>Zn(2+)</name>
        <dbReference type="ChEBI" id="CHEBI:29105"/>
    </ligand>
</feature>
<dbReference type="Gene3D" id="3.30.1490.190">
    <property type="match status" value="1"/>
</dbReference>
<keyword evidence="9" id="KW-0805">Transcription regulation</keyword>